<evidence type="ECO:0000313" key="1">
    <source>
        <dbReference type="EMBL" id="OQD94209.1"/>
    </source>
</evidence>
<feature type="non-terminal residue" evidence="1">
    <location>
        <position position="54"/>
    </location>
</feature>
<protein>
    <submittedName>
        <fullName evidence="1">Uncharacterized protein</fullName>
    </submittedName>
</protein>
<organism evidence="1 2">
    <name type="scientific">Penicillium solitum</name>
    <dbReference type="NCBI Taxonomy" id="60172"/>
    <lineage>
        <taxon>Eukaryota</taxon>
        <taxon>Fungi</taxon>
        <taxon>Dikarya</taxon>
        <taxon>Ascomycota</taxon>
        <taxon>Pezizomycotina</taxon>
        <taxon>Eurotiomycetes</taxon>
        <taxon>Eurotiomycetidae</taxon>
        <taxon>Eurotiales</taxon>
        <taxon>Aspergillaceae</taxon>
        <taxon>Penicillium</taxon>
    </lineage>
</organism>
<accession>A0A1V6QYE3</accession>
<reference evidence="2" key="1">
    <citation type="journal article" date="2017" name="Nat. Microbiol.">
        <title>Global analysis of biosynthetic gene clusters reveals vast potential of secondary metabolite production in Penicillium species.</title>
        <authorList>
            <person name="Nielsen J.C."/>
            <person name="Grijseels S."/>
            <person name="Prigent S."/>
            <person name="Ji B."/>
            <person name="Dainat J."/>
            <person name="Nielsen K.F."/>
            <person name="Frisvad J.C."/>
            <person name="Workman M."/>
            <person name="Nielsen J."/>
        </authorList>
    </citation>
    <scope>NUCLEOTIDE SEQUENCE [LARGE SCALE GENOMIC DNA]</scope>
    <source>
        <strain evidence="2">IBT 29525</strain>
    </source>
</reference>
<gene>
    <name evidence="1" type="ORF">PENSOL_c027G03911</name>
</gene>
<comment type="caution">
    <text evidence="1">The sequence shown here is derived from an EMBL/GenBank/DDBJ whole genome shotgun (WGS) entry which is preliminary data.</text>
</comment>
<dbReference type="AlphaFoldDB" id="A0A1V6QYE3"/>
<proteinExistence type="predicted"/>
<sequence length="54" mass="6170">MNLNMSLRLECAKNRKTAKPNQTKPQMVWFWGPVSETIAVFGFRSSNRNGSWGP</sequence>
<evidence type="ECO:0000313" key="2">
    <source>
        <dbReference type="Proteomes" id="UP000191612"/>
    </source>
</evidence>
<keyword evidence="2" id="KW-1185">Reference proteome</keyword>
<dbReference type="EMBL" id="MDYO01000027">
    <property type="protein sequence ID" value="OQD94209.1"/>
    <property type="molecule type" value="Genomic_DNA"/>
</dbReference>
<dbReference type="Proteomes" id="UP000191612">
    <property type="component" value="Unassembled WGS sequence"/>
</dbReference>
<name>A0A1V6QYE3_9EURO</name>